<dbReference type="InterPro" id="IPR015943">
    <property type="entry name" value="WD40/YVTN_repeat-like_dom_sf"/>
</dbReference>
<dbReference type="Gene3D" id="2.130.10.10">
    <property type="entry name" value="YVTN repeat-like/Quinoprotein amine dehydrogenase"/>
    <property type="match status" value="1"/>
</dbReference>
<dbReference type="SUPFAM" id="SSF50978">
    <property type="entry name" value="WD40 repeat-like"/>
    <property type="match status" value="1"/>
</dbReference>
<organism evidence="2 3">
    <name type="scientific">Encephalitozoon romaleae (strain SJ-2008)</name>
    <name type="common">Microsporidian parasite</name>
    <dbReference type="NCBI Taxonomy" id="1178016"/>
    <lineage>
        <taxon>Eukaryota</taxon>
        <taxon>Fungi</taxon>
        <taxon>Fungi incertae sedis</taxon>
        <taxon>Microsporidia</taxon>
        <taxon>Unikaryonidae</taxon>
        <taxon>Encephalitozoon</taxon>
    </lineage>
</organism>
<feature type="compositionally biased region" description="Basic and acidic residues" evidence="1">
    <location>
        <begin position="357"/>
        <end position="367"/>
    </location>
</feature>
<keyword evidence="3" id="KW-1185">Reference proteome</keyword>
<dbReference type="InterPro" id="IPR036322">
    <property type="entry name" value="WD40_repeat_dom_sf"/>
</dbReference>
<evidence type="ECO:0000313" key="2">
    <source>
        <dbReference type="EMBL" id="AFN82553.1"/>
    </source>
</evidence>
<evidence type="ECO:0000313" key="3">
    <source>
        <dbReference type="Proteomes" id="UP000010094"/>
    </source>
</evidence>
<dbReference type="KEGG" id="ero:EROM_020780"/>
<dbReference type="AlphaFoldDB" id="I6ZH79"/>
<accession>I6ZH79</accession>
<evidence type="ECO:0000256" key="1">
    <source>
        <dbReference type="SAM" id="MobiDB-lite"/>
    </source>
</evidence>
<reference evidence="2 3" key="1">
    <citation type="journal article" date="2012" name="Proc. Natl. Acad. Sci. U.S.A.">
        <title>Gain and loss of multiple functionally related, horizontally transferred genes in the reduced genomes of two microsporidian parasites.</title>
        <authorList>
            <person name="Pombert J.-F."/>
            <person name="Selman M."/>
            <person name="Burki F."/>
            <person name="Bardell F.T."/>
            <person name="Farinelli L."/>
            <person name="Solter L.F."/>
            <person name="Whitman D.W."/>
            <person name="Weiss L.M."/>
            <person name="Corradi N."/>
            <person name="Keeling P.J."/>
        </authorList>
    </citation>
    <scope>NUCLEOTIDE SEQUENCE [LARGE SCALE GENOMIC DNA]</scope>
    <source>
        <strain evidence="2 3">SJ-2008</strain>
    </source>
</reference>
<name>I6ZH79_ENCRO</name>
<dbReference type="EMBL" id="CP003519">
    <property type="protein sequence ID" value="AFN82553.1"/>
    <property type="molecule type" value="Genomic_DNA"/>
</dbReference>
<protein>
    <submittedName>
        <fullName evidence="2">Uncharacterized protein</fullName>
    </submittedName>
</protein>
<dbReference type="OrthoDB" id="2190823at2759"/>
<dbReference type="Proteomes" id="UP000010094">
    <property type="component" value="Chromosome II"/>
</dbReference>
<feature type="region of interest" description="Disordered" evidence="1">
    <location>
        <begin position="333"/>
        <end position="367"/>
    </location>
</feature>
<dbReference type="HOGENOM" id="CLU_434758_0_0_1"/>
<dbReference type="RefSeq" id="XP_009264050.1">
    <property type="nucleotide sequence ID" value="XM_009265775.1"/>
</dbReference>
<sequence>MEICRNDDFLIILEKNELLVVDILTLSVFHRREYGAGSVIGCCSEYAFVGNGCAVVALCLLDLKEKVVCEMKAPVTAIFHLDGFVYCGSEDGTIHVYGMAEENDKREAKSVGESLWSEISNEMFPEEDFQCRFGFIKSMKHPGPVTQICSDGTEVFVADLRNKITVYPSKRTYDIRSPKLRYKNYIFASERNMLYCRTRNAFATYLTVEKPINSYTFSMNGGILFAQCRNDVYVIEFNTRKIIKKIHVPGRFVYDDDRNRLVWFDGKKFSSIENVLENGYGGMEDVVFREDELAEKKIRVEEVVDEGFLERHKGDEERKRAQKRRYFKVSESYGPSEWSNNEERKRMIDSDEYSEEVGDKSKIKESSPMPKEEAENLLYYNSEGYMICIRGESFDRVEVIYHDISRRKIEVPRICGCVLGSFCKDNVVVGDGKKIYYTGKFSRWEKEIEAKMVSVSEKMVVVFSGILQVFGLDGTEVFNCLVPDVHAMCCHLGIIAVFCRELILIDLFKSTERLFLPSPVDFACFDETGRIFYRVGGRMYQVYNGLPVRVCEVQTRPLAVVRGSVISLGASRKLFPSPHVEYTKFDVFDPFEVKNEAKEEDVPSHENQENKVMEVSKSKRYNPLGK</sequence>
<gene>
    <name evidence="2" type="ordered locus">EROM_020780</name>
</gene>
<proteinExistence type="predicted"/>
<dbReference type="GeneID" id="20520838"/>
<dbReference type="VEuPathDB" id="MicrosporidiaDB:EROM_020780"/>
<feature type="region of interest" description="Disordered" evidence="1">
    <location>
        <begin position="598"/>
        <end position="626"/>
    </location>
</feature>
<feature type="compositionally biased region" description="Basic and acidic residues" evidence="1">
    <location>
        <begin position="598"/>
        <end position="617"/>
    </location>
</feature>